<dbReference type="Proteomes" id="UP000575898">
    <property type="component" value="Unassembled WGS sequence"/>
</dbReference>
<evidence type="ECO:0000256" key="1">
    <source>
        <dbReference type="ARBA" id="ARBA00012528"/>
    </source>
</evidence>
<keyword evidence="3" id="KW-0175">Coiled coil</keyword>
<dbReference type="EMBL" id="JACHHY010000009">
    <property type="protein sequence ID" value="MBB5018499.1"/>
    <property type="molecule type" value="Genomic_DNA"/>
</dbReference>
<dbReference type="SMART" id="SM00028">
    <property type="entry name" value="TPR"/>
    <property type="match status" value="3"/>
</dbReference>
<dbReference type="SMART" id="SM00267">
    <property type="entry name" value="GGDEF"/>
    <property type="match status" value="1"/>
</dbReference>
<organism evidence="5 6">
    <name type="scientific">Chitinivorax tropicus</name>
    <dbReference type="NCBI Taxonomy" id="714531"/>
    <lineage>
        <taxon>Bacteria</taxon>
        <taxon>Pseudomonadati</taxon>
        <taxon>Pseudomonadota</taxon>
        <taxon>Betaproteobacteria</taxon>
        <taxon>Chitinivorax</taxon>
    </lineage>
</organism>
<feature type="coiled-coil region" evidence="3">
    <location>
        <begin position="349"/>
        <end position="390"/>
    </location>
</feature>
<accession>A0A840MN18</accession>
<comment type="caution">
    <text evidence="5">The sequence shown here is derived from an EMBL/GenBank/DDBJ whole genome shotgun (WGS) entry which is preliminary data.</text>
</comment>
<dbReference type="InterPro" id="IPR043128">
    <property type="entry name" value="Rev_trsase/Diguanyl_cyclase"/>
</dbReference>
<evidence type="ECO:0000256" key="2">
    <source>
        <dbReference type="ARBA" id="ARBA00034247"/>
    </source>
</evidence>
<dbReference type="EC" id="2.7.7.65" evidence="1"/>
<name>A0A840MN18_9PROT</name>
<dbReference type="Pfam" id="PF13181">
    <property type="entry name" value="TPR_8"/>
    <property type="match status" value="1"/>
</dbReference>
<evidence type="ECO:0000313" key="6">
    <source>
        <dbReference type="Proteomes" id="UP000575898"/>
    </source>
</evidence>
<dbReference type="PROSITE" id="PS50887">
    <property type="entry name" value="GGDEF"/>
    <property type="match status" value="1"/>
</dbReference>
<keyword evidence="6" id="KW-1185">Reference proteome</keyword>
<dbReference type="InterPro" id="IPR029787">
    <property type="entry name" value="Nucleotide_cyclase"/>
</dbReference>
<dbReference type="FunFam" id="3.30.70.270:FF:000001">
    <property type="entry name" value="Diguanylate cyclase domain protein"/>
    <property type="match status" value="1"/>
</dbReference>
<dbReference type="Gene3D" id="3.30.70.270">
    <property type="match status" value="1"/>
</dbReference>
<evidence type="ECO:0000259" key="4">
    <source>
        <dbReference type="PROSITE" id="PS50887"/>
    </source>
</evidence>
<dbReference type="CDD" id="cd01949">
    <property type="entry name" value="GGDEF"/>
    <property type="match status" value="1"/>
</dbReference>
<dbReference type="InterPro" id="IPR050469">
    <property type="entry name" value="Diguanylate_Cyclase"/>
</dbReference>
<dbReference type="SUPFAM" id="SSF55073">
    <property type="entry name" value="Nucleotide cyclase"/>
    <property type="match status" value="1"/>
</dbReference>
<feature type="domain" description="GGDEF" evidence="4">
    <location>
        <begin position="425"/>
        <end position="557"/>
    </location>
</feature>
<dbReference type="RefSeq" id="WP_184037870.1">
    <property type="nucleotide sequence ID" value="NZ_JACHHY010000009.1"/>
</dbReference>
<protein>
    <recommendedName>
        <fullName evidence="1">diguanylate cyclase</fullName>
        <ecNumber evidence="1">2.7.7.65</ecNumber>
    </recommendedName>
</protein>
<dbReference type="InterPro" id="IPR019734">
    <property type="entry name" value="TPR_rpt"/>
</dbReference>
<comment type="catalytic activity">
    <reaction evidence="2">
        <text>2 GTP = 3',3'-c-di-GMP + 2 diphosphate</text>
        <dbReference type="Rhea" id="RHEA:24898"/>
        <dbReference type="ChEBI" id="CHEBI:33019"/>
        <dbReference type="ChEBI" id="CHEBI:37565"/>
        <dbReference type="ChEBI" id="CHEBI:58805"/>
        <dbReference type="EC" id="2.7.7.65"/>
    </reaction>
</comment>
<dbReference type="PANTHER" id="PTHR45138:SF9">
    <property type="entry name" value="DIGUANYLATE CYCLASE DGCM-RELATED"/>
    <property type="match status" value="1"/>
</dbReference>
<evidence type="ECO:0000313" key="5">
    <source>
        <dbReference type="EMBL" id="MBB5018499.1"/>
    </source>
</evidence>
<reference evidence="5 6" key="1">
    <citation type="submission" date="2020-08" db="EMBL/GenBank/DDBJ databases">
        <title>Genomic Encyclopedia of Type Strains, Phase IV (KMG-IV): sequencing the most valuable type-strain genomes for metagenomic binning, comparative biology and taxonomic classification.</title>
        <authorList>
            <person name="Goeker M."/>
        </authorList>
    </citation>
    <scope>NUCLEOTIDE SEQUENCE [LARGE SCALE GENOMIC DNA]</scope>
    <source>
        <strain evidence="5 6">DSM 27165</strain>
    </source>
</reference>
<dbReference type="Gene3D" id="1.25.40.10">
    <property type="entry name" value="Tetratricopeptide repeat domain"/>
    <property type="match status" value="2"/>
</dbReference>
<dbReference type="Pfam" id="PF00990">
    <property type="entry name" value="GGDEF"/>
    <property type="match status" value="1"/>
</dbReference>
<proteinExistence type="predicted"/>
<sequence>MSDSSASYQAHFERLKFLHNESPVVACELAGTVMAEAEQVGDRQARAEAFYWRGMAQLAMCSLRSALMDFDQSLALSRQVDAQREQGLALRGLGLAYEQSGDYETAIDYLIRAYQCLSASPDWVEEKLSALHGVASTYLAIGRAAEAHKHYLELIAECEARSWWRHLSITLSSLGICLDQLGDYDGAEAAFERSCDIAAQHHLPRSAIAKLHLACFRIKYRGMRDSGLKLLREAVISLQESGDLAGALAGRVSLVEALIDCGLFKEAEVELGWALEVAVETHSRRQELALYQHYTTLCRTAGDFVSALTWFERYHNLYRELERESFDSRLSVLRIGFELDIARQETQLLRSQNEALARSHADLAAANEELQRVSRELIEADREKSRLVTEFRQLALTDPLTGLHNRRYLELRVADESTMARRGDTAVLIAVADVDHFKQINDCFGHAMGDEVLKRIALVLRRCVGNEHIAVRFGGEEFAILLFDVPIAEGIALCEQVRSAVEGFAWHLSHPDLRVTLSMGLATWPTGWAFPLAMAEADQLLYRAKHLGRNRVVAVPGVA</sequence>
<dbReference type="SUPFAM" id="SSF48452">
    <property type="entry name" value="TPR-like"/>
    <property type="match status" value="2"/>
</dbReference>
<dbReference type="NCBIfam" id="TIGR00254">
    <property type="entry name" value="GGDEF"/>
    <property type="match status" value="1"/>
</dbReference>
<dbReference type="Pfam" id="PF13424">
    <property type="entry name" value="TPR_12"/>
    <property type="match status" value="1"/>
</dbReference>
<dbReference type="GO" id="GO:0052621">
    <property type="term" value="F:diguanylate cyclase activity"/>
    <property type="evidence" value="ECO:0007669"/>
    <property type="project" value="UniProtKB-EC"/>
</dbReference>
<evidence type="ECO:0000256" key="3">
    <source>
        <dbReference type="SAM" id="Coils"/>
    </source>
</evidence>
<dbReference type="AlphaFoldDB" id="A0A840MN18"/>
<dbReference type="InterPro" id="IPR011990">
    <property type="entry name" value="TPR-like_helical_dom_sf"/>
</dbReference>
<gene>
    <name evidence="5" type="ORF">HNQ59_001788</name>
</gene>
<dbReference type="InterPro" id="IPR000160">
    <property type="entry name" value="GGDEF_dom"/>
</dbReference>
<dbReference type="PANTHER" id="PTHR45138">
    <property type="entry name" value="REGULATORY COMPONENTS OF SENSORY TRANSDUCTION SYSTEM"/>
    <property type="match status" value="1"/>
</dbReference>